<dbReference type="AlphaFoldDB" id="A0A7K4JY28"/>
<dbReference type="Gene3D" id="3.30.160.60">
    <property type="entry name" value="Classic Zinc Finger"/>
    <property type="match status" value="1"/>
</dbReference>
<keyword evidence="1" id="KW-0479">Metal-binding</keyword>
<evidence type="ECO:0000259" key="8">
    <source>
        <dbReference type="PROSITE" id="PS50188"/>
    </source>
</evidence>
<evidence type="ECO:0000313" key="10">
    <source>
        <dbReference type="Proteomes" id="UP000545332"/>
    </source>
</evidence>
<feature type="coiled-coil region" evidence="5">
    <location>
        <begin position="172"/>
        <end position="224"/>
    </location>
</feature>
<name>A0A7K4JY28_9AVES</name>
<feature type="domain" description="RING-type" evidence="6">
    <location>
        <begin position="16"/>
        <end position="57"/>
    </location>
</feature>
<dbReference type="Gene3D" id="3.30.40.10">
    <property type="entry name" value="Zinc/RING finger domain, C3HC4 (zinc finger)"/>
    <property type="match status" value="1"/>
</dbReference>
<dbReference type="InterPro" id="IPR000315">
    <property type="entry name" value="Znf_B-box"/>
</dbReference>
<dbReference type="Proteomes" id="UP000545332">
    <property type="component" value="Unassembled WGS sequence"/>
</dbReference>
<dbReference type="SUPFAM" id="SSF57850">
    <property type="entry name" value="RING/U-box"/>
    <property type="match status" value="1"/>
</dbReference>
<dbReference type="GO" id="GO:0008270">
    <property type="term" value="F:zinc ion binding"/>
    <property type="evidence" value="ECO:0007669"/>
    <property type="project" value="UniProtKB-KW"/>
</dbReference>
<proteinExistence type="predicted"/>
<dbReference type="InterPro" id="IPR050143">
    <property type="entry name" value="TRIM/RBCC"/>
</dbReference>
<evidence type="ECO:0000259" key="7">
    <source>
        <dbReference type="PROSITE" id="PS50119"/>
    </source>
</evidence>
<feature type="domain" description="B30.2/SPRY" evidence="8">
    <location>
        <begin position="292"/>
        <end position="475"/>
    </location>
</feature>
<dbReference type="PANTHER" id="PTHR24103">
    <property type="entry name" value="E3 UBIQUITIN-PROTEIN LIGASE TRIM"/>
    <property type="match status" value="1"/>
</dbReference>
<dbReference type="InterPro" id="IPR001870">
    <property type="entry name" value="B30.2/SPRY"/>
</dbReference>
<dbReference type="Pfam" id="PF00643">
    <property type="entry name" value="zf-B_box"/>
    <property type="match status" value="1"/>
</dbReference>
<evidence type="ECO:0000256" key="2">
    <source>
        <dbReference type="ARBA" id="ARBA00022771"/>
    </source>
</evidence>
<dbReference type="SMART" id="SM00589">
    <property type="entry name" value="PRY"/>
    <property type="match status" value="1"/>
</dbReference>
<dbReference type="CDD" id="cd16594">
    <property type="entry name" value="RING-HC_TRIM7-like_C-IV"/>
    <property type="match status" value="1"/>
</dbReference>
<feature type="non-terminal residue" evidence="9">
    <location>
        <position position="475"/>
    </location>
</feature>
<accession>A0A7K4JY28</accession>
<dbReference type="InterPro" id="IPR001841">
    <property type="entry name" value="Znf_RING"/>
</dbReference>
<dbReference type="SUPFAM" id="SSF57845">
    <property type="entry name" value="B-box zinc-binding domain"/>
    <property type="match status" value="1"/>
</dbReference>
<sequence>MAARSPLDTLRSEASCSICREYFRDPVSIHCGHNFCRGCISRCWEWSTGAFPCPRCREPAAERSLRPSRELARVLEVAKRLSLEAAREDAADPAGCPRHREPLRVFCREDAALLCAVCRESRAHREHAVIPAEEAAQEYKGHVQARVQILKEERDRLLALREAEMGRNWEYLEKTEAERRQILAQFERLRLLLEDQERHLLARLAQLDRDAEKLQEENVTVLTQEISRLDTLIRDTEEKCREPAVEFLQVGAIPRSAPPPPPVPRCEKGNFQPPPLILPELEEKIGDFRDGTLALMETLRSFQGASEDPAEVTLDPSTAHPQLAVSADGSSVTWEAPRGDGDAAALGADPCVLGRAGIRSGRLCWDAEVEPKGSWALGVAVEPSGAGNDNENGDGSGMSPRDELWSVGLCEGQLWALGSRERTALSPLRVPTRLRVSLDYEGGQVAFFDADTRSLLFAFPAGSFHGESVRPWFLV</sequence>
<evidence type="ECO:0000256" key="1">
    <source>
        <dbReference type="ARBA" id="ARBA00022723"/>
    </source>
</evidence>
<dbReference type="InterPro" id="IPR013083">
    <property type="entry name" value="Znf_RING/FYVE/PHD"/>
</dbReference>
<dbReference type="CDD" id="cd19762">
    <property type="entry name" value="Bbox2_TRIM7-like"/>
    <property type="match status" value="1"/>
</dbReference>
<keyword evidence="3" id="KW-0862">Zinc</keyword>
<dbReference type="Pfam" id="PF00622">
    <property type="entry name" value="SPRY"/>
    <property type="match status" value="1"/>
</dbReference>
<keyword evidence="10" id="KW-1185">Reference proteome</keyword>
<dbReference type="EMBL" id="VWPX01001719">
    <property type="protein sequence ID" value="NWI09017.1"/>
    <property type="molecule type" value="Genomic_DNA"/>
</dbReference>
<dbReference type="PROSITE" id="PS00518">
    <property type="entry name" value="ZF_RING_1"/>
    <property type="match status" value="1"/>
</dbReference>
<dbReference type="InterPro" id="IPR006574">
    <property type="entry name" value="PRY"/>
</dbReference>
<dbReference type="InterPro" id="IPR043136">
    <property type="entry name" value="B30.2/SPRY_sf"/>
</dbReference>
<dbReference type="InterPro" id="IPR003877">
    <property type="entry name" value="SPRY_dom"/>
</dbReference>
<evidence type="ECO:0000313" key="9">
    <source>
        <dbReference type="EMBL" id="NWI09017.1"/>
    </source>
</evidence>
<dbReference type="SMART" id="SM00336">
    <property type="entry name" value="BBOX"/>
    <property type="match status" value="1"/>
</dbReference>
<keyword evidence="5" id="KW-0175">Coiled coil</keyword>
<comment type="caution">
    <text evidence="9">The sequence shown here is derived from an EMBL/GenBank/DDBJ whole genome shotgun (WGS) entry which is preliminary data.</text>
</comment>
<dbReference type="Pfam" id="PF15227">
    <property type="entry name" value="zf-C3HC4_4"/>
    <property type="match status" value="1"/>
</dbReference>
<evidence type="ECO:0000256" key="4">
    <source>
        <dbReference type="PROSITE-ProRule" id="PRU00024"/>
    </source>
</evidence>
<dbReference type="PROSITE" id="PS50119">
    <property type="entry name" value="ZF_BBOX"/>
    <property type="match status" value="1"/>
</dbReference>
<feature type="domain" description="B box-type" evidence="7">
    <location>
        <begin position="91"/>
        <end position="132"/>
    </location>
</feature>
<reference evidence="9 10" key="1">
    <citation type="submission" date="2019-09" db="EMBL/GenBank/DDBJ databases">
        <title>Bird 10,000 Genomes (B10K) Project - Family phase.</title>
        <authorList>
            <person name="Zhang G."/>
        </authorList>
    </citation>
    <scope>NUCLEOTIDE SEQUENCE [LARGE SCALE GENOMIC DNA]</scope>
    <source>
        <strain evidence="9">B10K-MSB-42743</strain>
        <tissue evidence="9">Heart</tissue>
    </source>
</reference>
<dbReference type="SUPFAM" id="SSF49899">
    <property type="entry name" value="Concanavalin A-like lectins/glucanases"/>
    <property type="match status" value="1"/>
</dbReference>
<dbReference type="InterPro" id="IPR013320">
    <property type="entry name" value="ConA-like_dom_sf"/>
</dbReference>
<evidence type="ECO:0000256" key="5">
    <source>
        <dbReference type="SAM" id="Coils"/>
    </source>
</evidence>
<protein>
    <submittedName>
        <fullName evidence="9">TRI27 protein</fullName>
    </submittedName>
</protein>
<dbReference type="Pfam" id="PF13765">
    <property type="entry name" value="PRY"/>
    <property type="match status" value="1"/>
</dbReference>
<dbReference type="PROSITE" id="PS50188">
    <property type="entry name" value="B302_SPRY"/>
    <property type="match status" value="1"/>
</dbReference>
<dbReference type="Gene3D" id="2.60.120.920">
    <property type="match status" value="1"/>
</dbReference>
<dbReference type="OrthoDB" id="9049620at2759"/>
<dbReference type="InterPro" id="IPR017907">
    <property type="entry name" value="Znf_RING_CS"/>
</dbReference>
<evidence type="ECO:0000256" key="3">
    <source>
        <dbReference type="ARBA" id="ARBA00022833"/>
    </source>
</evidence>
<feature type="non-terminal residue" evidence="9">
    <location>
        <position position="1"/>
    </location>
</feature>
<dbReference type="InterPro" id="IPR003879">
    <property type="entry name" value="Butyrophylin_SPRY"/>
</dbReference>
<dbReference type="PROSITE" id="PS50089">
    <property type="entry name" value="ZF_RING_2"/>
    <property type="match status" value="1"/>
</dbReference>
<dbReference type="SMART" id="SM00184">
    <property type="entry name" value="RING"/>
    <property type="match status" value="1"/>
</dbReference>
<organism evidence="9 10">
    <name type="scientific">Crypturellus soui</name>
    <dbReference type="NCBI Taxonomy" id="458187"/>
    <lineage>
        <taxon>Eukaryota</taxon>
        <taxon>Metazoa</taxon>
        <taxon>Chordata</taxon>
        <taxon>Craniata</taxon>
        <taxon>Vertebrata</taxon>
        <taxon>Euteleostomi</taxon>
        <taxon>Archelosauria</taxon>
        <taxon>Archosauria</taxon>
        <taxon>Dinosauria</taxon>
        <taxon>Saurischia</taxon>
        <taxon>Theropoda</taxon>
        <taxon>Coelurosauria</taxon>
        <taxon>Aves</taxon>
        <taxon>Palaeognathae</taxon>
        <taxon>Tinamiformes</taxon>
        <taxon>Tinamidae</taxon>
        <taxon>Crypturellus</taxon>
    </lineage>
</organism>
<gene>
    <name evidence="9" type="primary">Trim27_0</name>
    <name evidence="9" type="ORF">CRYSOU_R01341</name>
</gene>
<dbReference type="PRINTS" id="PR01407">
    <property type="entry name" value="BUTYPHLNCDUF"/>
</dbReference>
<evidence type="ECO:0000259" key="6">
    <source>
        <dbReference type="PROSITE" id="PS50089"/>
    </source>
</evidence>
<keyword evidence="2 4" id="KW-0863">Zinc-finger</keyword>